<dbReference type="Pfam" id="PF07686">
    <property type="entry name" value="V-set"/>
    <property type="match status" value="1"/>
</dbReference>
<dbReference type="SUPFAM" id="SSF48726">
    <property type="entry name" value="Immunoglobulin"/>
    <property type="match status" value="5"/>
</dbReference>
<dbReference type="InterPro" id="IPR013783">
    <property type="entry name" value="Ig-like_fold"/>
</dbReference>
<name>A0A9Q0N8J6_9DIPT</name>
<evidence type="ECO:0000256" key="6">
    <source>
        <dbReference type="SAM" id="Phobius"/>
    </source>
</evidence>
<dbReference type="AlphaFoldDB" id="A0A9Q0N8J6"/>
<dbReference type="SMART" id="SM00408">
    <property type="entry name" value="IGc2"/>
    <property type="match status" value="3"/>
</dbReference>
<evidence type="ECO:0000313" key="8">
    <source>
        <dbReference type="EMBL" id="KAJ6645508.1"/>
    </source>
</evidence>
<dbReference type="InterPro" id="IPR003599">
    <property type="entry name" value="Ig_sub"/>
</dbReference>
<dbReference type="InterPro" id="IPR003598">
    <property type="entry name" value="Ig_sub2"/>
</dbReference>
<evidence type="ECO:0000256" key="4">
    <source>
        <dbReference type="ARBA" id="ARBA00023136"/>
    </source>
</evidence>
<dbReference type="EMBL" id="WJQU01000001">
    <property type="protein sequence ID" value="KAJ6645508.1"/>
    <property type="molecule type" value="Genomic_DNA"/>
</dbReference>
<gene>
    <name evidence="8" type="primary">IGSF9</name>
    <name evidence="8" type="ORF">Bhyg_00714</name>
</gene>
<dbReference type="PROSITE" id="PS50835">
    <property type="entry name" value="IG_LIKE"/>
    <property type="match status" value="5"/>
</dbReference>
<dbReference type="Pfam" id="PF00047">
    <property type="entry name" value="ig"/>
    <property type="match status" value="1"/>
</dbReference>
<accession>A0A9Q0N8J6</accession>
<keyword evidence="5" id="KW-1015">Disulfide bond</keyword>
<dbReference type="Proteomes" id="UP001151699">
    <property type="component" value="Chromosome A"/>
</dbReference>
<evidence type="ECO:0000256" key="1">
    <source>
        <dbReference type="ARBA" id="ARBA00004167"/>
    </source>
</evidence>
<sequence length="966" mass="108027">MLCEGLKWNIEAYYTDDTFRLMPLFQTEAVQGAIGRLPCNVTPPVAEDKITLVIWYKEQYSTPIYSFDARDSNLQKGSHWVDDKTLGGRAYFQAAADPATLTIETMKSMDSGIYRCRVDFLKSPTRNSKVQLKVIIPPEKLLILDERGDHIPHYILGPYNEGSTINITCVSIGGRPLPTVQWWHESTLLDDTSQVLSEKRVKNMLQLKKLERRHLHMVFTCQASNNNVTNPISSSVTLDLNLRPLWVRLQGENRPLSADNTYNLVCEVCGARPAPTITWWKGSMPMRNTREEISQDGNNTKSILSFTPTIDDRGKFLSCRAEQSLIPDSGIEDGWKLDIYHTPVVTLEFGTNLNSTSIREGADVYFECNIKSNPWVYRVSWRHNGKALDNSVPEGIIVANQSLVLQNVSRARSGLYTCVGSNREGDGESTINVSIKFPPVCRPGQKTIYSTGRQETAKVVCEVEANPYDITFHWKFNKTHNAMEFIDIPPSHVAVDRLKSTAHYTPLTEHDYGTLLCWGSNEIGTQIEPCVYNIIPAGRPDSLTNCTILNQTYNGFQIECIEGFDGGLPQDFVIEVYTVGNRQNPIIIKSKVPYFELKNLNSGAGYNVFMIAQNRKGRSNSTVLQVYTLKNPEKQTDLSLASGPAIENMKPFLAILLGIVGGMMFIAIVIVFIVRMRGSSGRDRNNCETTYTTASTTMPNGQRSVQTSQDMGLARNLCNDSVESIEKNPDIIPQGNKLDDKDEDEKGFEWINNSNHPRMYATAAVAEQNLANSTSTYNPFNINSQNCTSLKQQQQQQHHAFPTSQHQTFITNYSTMVPHSKYNHIHKDLTYAELSTVSPTQRIPFSTATLGRQPRSAEFKRHEPTIYAQIDLAHPHTMYATSPMYVTSSATGVTMSHPSQLLTTFPPPPLFANNPTNNLINNSTIPPACFAEMHKTLLQPVPELPTSSCTGSLISDDKAPTSGTRF</sequence>
<protein>
    <submittedName>
        <fullName evidence="8">Protein turtle like A</fullName>
    </submittedName>
</protein>
<dbReference type="InterPro" id="IPR013106">
    <property type="entry name" value="Ig_V-set"/>
</dbReference>
<feature type="domain" description="Ig-like" evidence="7">
    <location>
        <begin position="438"/>
        <end position="517"/>
    </location>
</feature>
<comment type="subcellular location">
    <subcellularLocation>
        <location evidence="1">Membrane</location>
        <topology evidence="1">Single-pass membrane protein</topology>
    </subcellularLocation>
</comment>
<keyword evidence="4 6" id="KW-0472">Membrane</keyword>
<evidence type="ECO:0000256" key="5">
    <source>
        <dbReference type="ARBA" id="ARBA00023157"/>
    </source>
</evidence>
<dbReference type="InterPro" id="IPR036116">
    <property type="entry name" value="FN3_sf"/>
</dbReference>
<dbReference type="Gene3D" id="2.60.40.10">
    <property type="entry name" value="Immunoglobulins"/>
    <property type="match status" value="5"/>
</dbReference>
<proteinExistence type="predicted"/>
<dbReference type="SMART" id="SM00409">
    <property type="entry name" value="IG"/>
    <property type="match status" value="3"/>
</dbReference>
<dbReference type="PANTHER" id="PTHR23278">
    <property type="entry name" value="SIDESTEP PROTEIN"/>
    <property type="match status" value="1"/>
</dbReference>
<keyword evidence="3 6" id="KW-1133">Transmembrane helix</keyword>
<comment type="caution">
    <text evidence="8">The sequence shown here is derived from an EMBL/GenBank/DDBJ whole genome shotgun (WGS) entry which is preliminary data.</text>
</comment>
<feature type="domain" description="Ig-like" evidence="7">
    <location>
        <begin position="152"/>
        <end position="237"/>
    </location>
</feature>
<dbReference type="InterPro" id="IPR036179">
    <property type="entry name" value="Ig-like_dom_sf"/>
</dbReference>
<evidence type="ECO:0000256" key="3">
    <source>
        <dbReference type="ARBA" id="ARBA00022989"/>
    </source>
</evidence>
<evidence type="ECO:0000313" key="9">
    <source>
        <dbReference type="Proteomes" id="UP001151699"/>
    </source>
</evidence>
<dbReference type="PANTHER" id="PTHR23278:SF30">
    <property type="entry name" value="SIDESTEP VIII, ISOFORM B"/>
    <property type="match status" value="1"/>
</dbReference>
<dbReference type="SUPFAM" id="SSF49265">
    <property type="entry name" value="Fibronectin type III"/>
    <property type="match status" value="1"/>
</dbReference>
<dbReference type="InterPro" id="IPR007110">
    <property type="entry name" value="Ig-like_dom"/>
</dbReference>
<dbReference type="InterPro" id="IPR013151">
    <property type="entry name" value="Immunoglobulin_dom"/>
</dbReference>
<evidence type="ECO:0000256" key="2">
    <source>
        <dbReference type="ARBA" id="ARBA00022692"/>
    </source>
</evidence>
<dbReference type="GO" id="GO:0016020">
    <property type="term" value="C:membrane"/>
    <property type="evidence" value="ECO:0007669"/>
    <property type="project" value="UniProtKB-SubCell"/>
</dbReference>
<feature type="transmembrane region" description="Helical" evidence="6">
    <location>
        <begin position="652"/>
        <end position="674"/>
    </location>
</feature>
<dbReference type="InterPro" id="IPR013162">
    <property type="entry name" value="CD80_C2-set"/>
</dbReference>
<feature type="domain" description="Ig-like" evidence="7">
    <location>
        <begin position="343"/>
        <end position="434"/>
    </location>
</feature>
<dbReference type="Pfam" id="PF13927">
    <property type="entry name" value="Ig_3"/>
    <property type="match status" value="1"/>
</dbReference>
<organism evidence="8 9">
    <name type="scientific">Pseudolycoriella hygida</name>
    <dbReference type="NCBI Taxonomy" id="35572"/>
    <lineage>
        <taxon>Eukaryota</taxon>
        <taxon>Metazoa</taxon>
        <taxon>Ecdysozoa</taxon>
        <taxon>Arthropoda</taxon>
        <taxon>Hexapoda</taxon>
        <taxon>Insecta</taxon>
        <taxon>Pterygota</taxon>
        <taxon>Neoptera</taxon>
        <taxon>Endopterygota</taxon>
        <taxon>Diptera</taxon>
        <taxon>Nematocera</taxon>
        <taxon>Sciaroidea</taxon>
        <taxon>Sciaridae</taxon>
        <taxon>Pseudolycoriella</taxon>
    </lineage>
</organism>
<reference evidence="8" key="1">
    <citation type="submission" date="2022-07" db="EMBL/GenBank/DDBJ databases">
        <authorList>
            <person name="Trinca V."/>
            <person name="Uliana J.V.C."/>
            <person name="Torres T.T."/>
            <person name="Ward R.J."/>
            <person name="Monesi N."/>
        </authorList>
    </citation>
    <scope>NUCLEOTIDE SEQUENCE</scope>
    <source>
        <strain evidence="8">HSMRA1968</strain>
        <tissue evidence="8">Whole embryos</tissue>
    </source>
</reference>
<feature type="domain" description="Ig-like" evidence="7">
    <location>
        <begin position="17"/>
        <end position="133"/>
    </location>
</feature>
<keyword evidence="2 6" id="KW-0812">Transmembrane</keyword>
<keyword evidence="9" id="KW-1185">Reference proteome</keyword>
<feature type="domain" description="Ig-like" evidence="7">
    <location>
        <begin position="244"/>
        <end position="338"/>
    </location>
</feature>
<dbReference type="OrthoDB" id="8825892at2759"/>
<evidence type="ECO:0000259" key="7">
    <source>
        <dbReference type="PROSITE" id="PS50835"/>
    </source>
</evidence>
<dbReference type="Pfam" id="PF08205">
    <property type="entry name" value="C2-set_2"/>
    <property type="match status" value="1"/>
</dbReference>